<gene>
    <name evidence="1" type="ORF">SE16_11070</name>
</gene>
<protein>
    <submittedName>
        <fullName evidence="1">Uncharacterized protein</fullName>
    </submittedName>
</protein>
<dbReference type="Proteomes" id="UP000050502">
    <property type="component" value="Unassembled WGS sequence"/>
</dbReference>
<dbReference type="AlphaFoldDB" id="A0A0P6YAN4"/>
<name>A0A0P6YAN4_9CHLR</name>
<reference evidence="1 2" key="1">
    <citation type="submission" date="2015-07" db="EMBL/GenBank/DDBJ databases">
        <title>Whole genome sequence of Ardenticatena maritima DSM 23922.</title>
        <authorList>
            <person name="Hemp J."/>
            <person name="Ward L.M."/>
            <person name="Pace L.A."/>
            <person name="Fischer W.W."/>
        </authorList>
    </citation>
    <scope>NUCLEOTIDE SEQUENCE [LARGE SCALE GENOMIC DNA]</scope>
    <source>
        <strain evidence="1 2">110S</strain>
    </source>
</reference>
<comment type="caution">
    <text evidence="1">The sequence shown here is derived from an EMBL/GenBank/DDBJ whole genome shotgun (WGS) entry which is preliminary data.</text>
</comment>
<accession>A0A0P6YAN4</accession>
<sequence length="266" mass="30091">MQPLQFENVNTEGTMSAHLLDRSYWENEWSLTDEVKEAILDLFLDVNRPMTPYYLAKQYLTRLVETAKEESAAVAQDVYNPTQAYAVGARLLFPQLKGLAGEVVAVREGHNPRYDPFKVIAVQFPNEDEPREFVAEFNHPAMLNFDTAANLAELTPDAVLHVAGDIVEAAFARYLEEGDFAEFGGRYLPEGMLVEVNLGNRNIAEAMIDVLGQPLPTSELMKEMELPKETNKEVLTFSVNVALARDERFYNAGDEKSPQWHLHRLK</sequence>
<evidence type="ECO:0000313" key="1">
    <source>
        <dbReference type="EMBL" id="KPL87095.1"/>
    </source>
</evidence>
<proteinExistence type="predicted"/>
<evidence type="ECO:0000313" key="2">
    <source>
        <dbReference type="Proteomes" id="UP000050502"/>
    </source>
</evidence>
<organism evidence="1 2">
    <name type="scientific">Ardenticatena maritima</name>
    <dbReference type="NCBI Taxonomy" id="872965"/>
    <lineage>
        <taxon>Bacteria</taxon>
        <taxon>Bacillati</taxon>
        <taxon>Chloroflexota</taxon>
        <taxon>Ardenticatenia</taxon>
        <taxon>Ardenticatenales</taxon>
        <taxon>Ardenticatenaceae</taxon>
        <taxon>Ardenticatena</taxon>
    </lineage>
</organism>
<dbReference type="EMBL" id="LGKN01000006">
    <property type="protein sequence ID" value="KPL87095.1"/>
    <property type="molecule type" value="Genomic_DNA"/>
</dbReference>